<dbReference type="PANTHER" id="PTHR12775">
    <property type="entry name" value="PROTEIN C20ORF43 HOMOLOG"/>
    <property type="match status" value="1"/>
</dbReference>
<gene>
    <name evidence="2" type="ORF">QTG54_011370</name>
</gene>
<dbReference type="AlphaFoldDB" id="A0AAD8Y3H1"/>
<feature type="region of interest" description="Disordered" evidence="1">
    <location>
        <begin position="176"/>
        <end position="202"/>
    </location>
</feature>
<comment type="caution">
    <text evidence="2">The sequence shown here is derived from an EMBL/GenBank/DDBJ whole genome shotgun (WGS) entry which is preliminary data.</text>
</comment>
<name>A0AAD8Y3H1_9STRA</name>
<accession>A0AAD8Y3H1</accession>
<feature type="compositionally biased region" description="Basic and acidic residues" evidence="1">
    <location>
        <begin position="338"/>
        <end position="353"/>
    </location>
</feature>
<feature type="region of interest" description="Disordered" evidence="1">
    <location>
        <begin position="257"/>
        <end position="290"/>
    </location>
</feature>
<evidence type="ECO:0000256" key="1">
    <source>
        <dbReference type="SAM" id="MobiDB-lite"/>
    </source>
</evidence>
<keyword evidence="3" id="KW-1185">Reference proteome</keyword>
<sequence length="353" mass="38036">MGGDGGTISSNRTYLRGAGKACHTADHPSNAAKRAKLEDTEQARLILTTCAISGAVLDLTPSKRHGNNSCSSADIVVCPYGKLYKREEALEALLRRSQQINNSSNVNDALGSHVRGMKDLHPVRCYVTTAAPSNGGNNNNNNGNGKGTMARYTATCPITSGEIGSGNVPSFVIVRSKNPKSKDKKKGSPSNDNDETDGIEFSPNVISERAIKEMGIEGLQSEYGPFEERNMIRLAPPKAGGVFAEIQRKWEARVEEEHVAKMQKKKDKKRKRGTTKEEVSAKKKSETKTSLPIVAAAASASIQGKKTSVADEARSNIQKKVANNSVLSSLFGGAGKKNQTEKEKRDALFTRNC</sequence>
<dbReference type="InterPro" id="IPR006735">
    <property type="entry name" value="Rtf2"/>
</dbReference>
<dbReference type="Pfam" id="PF04641">
    <property type="entry name" value="Rtf2"/>
    <property type="match status" value="2"/>
</dbReference>
<dbReference type="GO" id="GO:0005634">
    <property type="term" value="C:nucleus"/>
    <property type="evidence" value="ECO:0007669"/>
    <property type="project" value="TreeGrafter"/>
</dbReference>
<feature type="region of interest" description="Disordered" evidence="1">
    <location>
        <begin position="328"/>
        <end position="353"/>
    </location>
</feature>
<dbReference type="EMBL" id="JATAAI010000022">
    <property type="protein sequence ID" value="KAK1738076.1"/>
    <property type="molecule type" value="Genomic_DNA"/>
</dbReference>
<reference evidence="2" key="1">
    <citation type="submission" date="2023-06" db="EMBL/GenBank/DDBJ databases">
        <title>Survivors Of The Sea: Transcriptome response of Skeletonema marinoi to long-term dormancy.</title>
        <authorList>
            <person name="Pinder M.I.M."/>
            <person name="Kourtchenko O."/>
            <person name="Robertson E.K."/>
            <person name="Larsson T."/>
            <person name="Maumus F."/>
            <person name="Osuna-Cruz C.M."/>
            <person name="Vancaester E."/>
            <person name="Stenow R."/>
            <person name="Vandepoele K."/>
            <person name="Ploug H."/>
            <person name="Bruchert V."/>
            <person name="Godhe A."/>
            <person name="Topel M."/>
        </authorList>
    </citation>
    <scope>NUCLEOTIDE SEQUENCE</scope>
    <source>
        <strain evidence="2">R05AC</strain>
    </source>
</reference>
<evidence type="ECO:0000313" key="2">
    <source>
        <dbReference type="EMBL" id="KAK1738076.1"/>
    </source>
</evidence>
<dbReference type="PANTHER" id="PTHR12775:SF0">
    <property type="entry name" value="REPLICATION TERMINATION FACTOR 2"/>
    <property type="match status" value="1"/>
</dbReference>
<proteinExistence type="predicted"/>
<protein>
    <submittedName>
        <fullName evidence="2">Replication termination factor 2</fullName>
    </submittedName>
</protein>
<organism evidence="2 3">
    <name type="scientific">Skeletonema marinoi</name>
    <dbReference type="NCBI Taxonomy" id="267567"/>
    <lineage>
        <taxon>Eukaryota</taxon>
        <taxon>Sar</taxon>
        <taxon>Stramenopiles</taxon>
        <taxon>Ochrophyta</taxon>
        <taxon>Bacillariophyta</taxon>
        <taxon>Coscinodiscophyceae</taxon>
        <taxon>Thalassiosirophycidae</taxon>
        <taxon>Thalassiosirales</taxon>
        <taxon>Skeletonemataceae</taxon>
        <taxon>Skeletonema</taxon>
        <taxon>Skeletonema marinoi-dohrnii complex</taxon>
    </lineage>
</organism>
<dbReference type="GO" id="GO:0006274">
    <property type="term" value="P:DNA replication termination"/>
    <property type="evidence" value="ECO:0007669"/>
    <property type="project" value="TreeGrafter"/>
</dbReference>
<feature type="compositionally biased region" description="Basic and acidic residues" evidence="1">
    <location>
        <begin position="274"/>
        <end position="287"/>
    </location>
</feature>
<evidence type="ECO:0000313" key="3">
    <source>
        <dbReference type="Proteomes" id="UP001224775"/>
    </source>
</evidence>
<feature type="compositionally biased region" description="Basic residues" evidence="1">
    <location>
        <begin position="261"/>
        <end position="273"/>
    </location>
</feature>
<dbReference type="Proteomes" id="UP001224775">
    <property type="component" value="Unassembled WGS sequence"/>
</dbReference>
<feature type="compositionally biased region" description="Basic residues" evidence="1">
    <location>
        <begin position="177"/>
        <end position="187"/>
    </location>
</feature>